<dbReference type="PANTHER" id="PTHR13803:SF4">
    <property type="entry name" value="SECRETORY 24CD, ISOFORM C"/>
    <property type="match status" value="1"/>
</dbReference>
<dbReference type="GO" id="GO:0006886">
    <property type="term" value="P:intracellular protein transport"/>
    <property type="evidence" value="ECO:0007669"/>
    <property type="project" value="InterPro"/>
</dbReference>
<feature type="domain" description="Gelsolin-like" evidence="5">
    <location>
        <begin position="717"/>
        <end position="779"/>
    </location>
</feature>
<keyword evidence="2" id="KW-0813">Transport</keyword>
<dbReference type="Gene3D" id="1.20.120.730">
    <property type="entry name" value="Sec23/Sec24 helical domain"/>
    <property type="match status" value="1"/>
</dbReference>
<dbReference type="InterPro" id="IPR036180">
    <property type="entry name" value="Gelsolin-like_dom_sf"/>
</dbReference>
<dbReference type="InterPro" id="IPR036175">
    <property type="entry name" value="Sec23/24_helical_dom_sf"/>
</dbReference>
<dbReference type="InterPro" id="IPR007123">
    <property type="entry name" value="Gelsolin-like_dom"/>
</dbReference>
<dbReference type="Pfam" id="PF08033">
    <property type="entry name" value="Sec23_BS"/>
    <property type="match status" value="1"/>
</dbReference>
<dbReference type="RefSeq" id="XP_007332631.1">
    <property type="nucleotide sequence ID" value="XM_007332569.1"/>
</dbReference>
<evidence type="ECO:0000256" key="1">
    <source>
        <dbReference type="ARBA" id="ARBA00008334"/>
    </source>
</evidence>
<dbReference type="InterPro" id="IPR029006">
    <property type="entry name" value="ADF-H/Gelsolin-like_dom_sf"/>
</dbReference>
<feature type="region of interest" description="Disordered" evidence="4">
    <location>
        <begin position="1"/>
        <end position="34"/>
    </location>
</feature>
<protein>
    <submittedName>
        <fullName evidence="10">Uncharacterized protein</fullName>
    </submittedName>
</protein>
<evidence type="ECO:0000259" key="8">
    <source>
        <dbReference type="Pfam" id="PF04815"/>
    </source>
</evidence>
<name>K5VQI7_AGABU</name>
<dbReference type="GO" id="GO:0090110">
    <property type="term" value="P:COPII-coated vesicle cargo loading"/>
    <property type="evidence" value="ECO:0007669"/>
    <property type="project" value="TreeGrafter"/>
</dbReference>
<feature type="domain" description="Sec23/Sec24 beta-sandwich" evidence="9">
    <location>
        <begin position="469"/>
        <end position="553"/>
    </location>
</feature>
<dbReference type="GeneID" id="18825896"/>
<gene>
    <name evidence="10" type="ORF">AGABI1DRAFT_122451</name>
</gene>
<evidence type="ECO:0000313" key="10">
    <source>
        <dbReference type="EMBL" id="EKM76729.1"/>
    </source>
</evidence>
<dbReference type="Proteomes" id="UP000008493">
    <property type="component" value="Unassembled WGS sequence"/>
</dbReference>
<evidence type="ECO:0000259" key="9">
    <source>
        <dbReference type="Pfam" id="PF08033"/>
    </source>
</evidence>
<dbReference type="PANTHER" id="PTHR13803">
    <property type="entry name" value="SEC24-RELATED PROTEIN"/>
    <property type="match status" value="1"/>
</dbReference>
<organism evidence="10 11">
    <name type="scientific">Agaricus bisporus var. burnettii (strain JB137-S8 / ATCC MYA-4627 / FGSC 10392)</name>
    <name type="common">White button mushroom</name>
    <dbReference type="NCBI Taxonomy" id="597362"/>
    <lineage>
        <taxon>Eukaryota</taxon>
        <taxon>Fungi</taxon>
        <taxon>Dikarya</taxon>
        <taxon>Basidiomycota</taxon>
        <taxon>Agaricomycotina</taxon>
        <taxon>Agaricomycetes</taxon>
        <taxon>Agaricomycetidae</taxon>
        <taxon>Agaricales</taxon>
        <taxon>Agaricineae</taxon>
        <taxon>Agaricaceae</taxon>
        <taxon>Agaricus</taxon>
    </lineage>
</organism>
<dbReference type="EMBL" id="JH971400">
    <property type="protein sequence ID" value="EKM76729.1"/>
    <property type="molecule type" value="Genomic_DNA"/>
</dbReference>
<dbReference type="OrthoDB" id="49016at2759"/>
<dbReference type="eggNOG" id="KOG1984">
    <property type="taxonomic scope" value="Eukaryota"/>
</dbReference>
<dbReference type="InterPro" id="IPR036174">
    <property type="entry name" value="Znf_Sec23_Sec24_sf"/>
</dbReference>
<evidence type="ECO:0000259" key="6">
    <source>
        <dbReference type="Pfam" id="PF04810"/>
    </source>
</evidence>
<dbReference type="Gene3D" id="2.30.30.380">
    <property type="entry name" value="Zn-finger domain of Sec23/24"/>
    <property type="match status" value="1"/>
</dbReference>
<sequence>MQNHIPQPPHTAGLGYQGLRPRIEPSQVPSPIEAAETDRQAWQNKIYMTLPGAQAPLPTSEFVAVDQGNSSPRFIRATTWNVPYSARLASDCAIPLSVIVQPFADLEPNEEAIPFVDFGSTGPPRCAKCRGYINPWCTWVADGARWKCNLCGHATEVSPAYFSNLDANMFRLDHAQRPELNRGTVDFSVPEEYWAQQPPAKINPSYLSIDAPPSGFRTPQPMRYIFAFDVSKDAVETGFLETSCKLLKTVLYGGTTMDQEQREPCLPPSSGFAILTYDDTIHFYDLKSDLPPMLVVADLEEVFLPVREGIFVDPITRRHVIEPLLDALPQRFANFPTTNSCLGSTLRAVLASLAGRGGHSVFFHSTLPNVGQGALQSTKAEPELFDTDKEKALFKPRDLSWLDIGEELAQEGIGVSMFLAPNRYMDIGSVGAVASQTGGEIFVHPRFEVERDGVAFESQLQRLMKRFQGYNATMRFRCSSGLNITNHFGSFARSNPTDLDFGIIDADKAVMADFEHSSTLSTREYAYIQCATLYTTVWGERRVRVINLALQVAELAGNVYQFADSSTILCRFAREAIVNMSKQKLSTTRDELTESCSAIFLGYRNKCTPASRVTQLIIPEAFRSFPAHLLALLKCKALKGRYVSSDIRNFTAHRILSSPPRDLLHNLYPQLLALHDLDDKVALPQVYTVDNPNYNPAEGGAAQYQYEKIELPSLMRNSYYFMEANGIYLIDNDEVAIFWVGSGVSPQLLQDLFGVDDFLLLNPRLHLLPRLPTTLSTQIHNILTKRTISRGGRKSKILIARQNQDAPELEFSDMLVEDQNNGALSYVDCMSFIRVYLALLHKQISKVLTHGSPLVGPPSMRASPW</sequence>
<dbReference type="HOGENOM" id="CLU_004589_1_0_1"/>
<dbReference type="GO" id="GO:0000149">
    <property type="term" value="F:SNARE binding"/>
    <property type="evidence" value="ECO:0007669"/>
    <property type="project" value="TreeGrafter"/>
</dbReference>
<keyword evidence="3" id="KW-0653">Protein transport</keyword>
<dbReference type="KEGG" id="abp:AGABI1DRAFT122451"/>
<evidence type="ECO:0000313" key="11">
    <source>
        <dbReference type="Proteomes" id="UP000008493"/>
    </source>
</evidence>
<dbReference type="FunCoup" id="K5VQI7">
    <property type="interactions" value="587"/>
</dbReference>
<dbReference type="SUPFAM" id="SSF81995">
    <property type="entry name" value="beta-sandwich domain of Sec23/24"/>
    <property type="match status" value="1"/>
</dbReference>
<dbReference type="InterPro" id="IPR006895">
    <property type="entry name" value="Znf_Sec23_Sec24"/>
</dbReference>
<dbReference type="InterPro" id="IPR006896">
    <property type="entry name" value="Sec23/24_trunk_dom"/>
</dbReference>
<dbReference type="InParanoid" id="K5VQI7"/>
<evidence type="ECO:0000256" key="2">
    <source>
        <dbReference type="ARBA" id="ARBA00022448"/>
    </source>
</evidence>
<dbReference type="GO" id="GO:0070971">
    <property type="term" value="C:endoplasmic reticulum exit site"/>
    <property type="evidence" value="ECO:0007669"/>
    <property type="project" value="TreeGrafter"/>
</dbReference>
<reference evidence="11" key="1">
    <citation type="journal article" date="2012" name="Proc. Natl. Acad. Sci. U.S.A.">
        <title>Genome sequence of the button mushroom Agaricus bisporus reveals mechanisms governing adaptation to a humic-rich ecological niche.</title>
        <authorList>
            <person name="Morin E."/>
            <person name="Kohler A."/>
            <person name="Baker A.R."/>
            <person name="Foulongne-Oriol M."/>
            <person name="Lombard V."/>
            <person name="Nagy L.G."/>
            <person name="Ohm R.A."/>
            <person name="Patyshakuliyeva A."/>
            <person name="Brun A."/>
            <person name="Aerts A.L."/>
            <person name="Bailey A.M."/>
            <person name="Billette C."/>
            <person name="Coutinho P.M."/>
            <person name="Deakin G."/>
            <person name="Doddapaneni H."/>
            <person name="Floudas D."/>
            <person name="Grimwood J."/>
            <person name="Hilden K."/>
            <person name="Kuees U."/>
            <person name="LaButti K.M."/>
            <person name="Lapidus A."/>
            <person name="Lindquist E.A."/>
            <person name="Lucas S.M."/>
            <person name="Murat C."/>
            <person name="Riley R.W."/>
            <person name="Salamov A.A."/>
            <person name="Schmutz J."/>
            <person name="Subramanian V."/>
            <person name="Woesten H.A.B."/>
            <person name="Xu J."/>
            <person name="Eastwood D.C."/>
            <person name="Foster G.D."/>
            <person name="Sonnenberg A.S."/>
            <person name="Cullen D."/>
            <person name="de Vries R.P."/>
            <person name="Lundell T."/>
            <person name="Hibbett D.S."/>
            <person name="Henrissat B."/>
            <person name="Burton K.S."/>
            <person name="Kerrigan R.W."/>
            <person name="Challen M.P."/>
            <person name="Grigoriev I.V."/>
            <person name="Martin F."/>
        </authorList>
    </citation>
    <scope>NUCLEOTIDE SEQUENCE [LARGE SCALE GENOMIC DNA]</scope>
    <source>
        <strain evidence="11">JB137-S8 / ATCC MYA-4627 / FGSC 10392</strain>
    </source>
</reference>
<dbReference type="STRING" id="597362.K5VQI7"/>
<dbReference type="GO" id="GO:0008270">
    <property type="term" value="F:zinc ion binding"/>
    <property type="evidence" value="ECO:0007669"/>
    <property type="project" value="InterPro"/>
</dbReference>
<evidence type="ECO:0000256" key="3">
    <source>
        <dbReference type="ARBA" id="ARBA00022927"/>
    </source>
</evidence>
<dbReference type="OMA" id="INPFMTF"/>
<dbReference type="Gene3D" id="3.40.50.410">
    <property type="entry name" value="von Willebrand factor, type A domain"/>
    <property type="match status" value="1"/>
</dbReference>
<dbReference type="Pfam" id="PF04811">
    <property type="entry name" value="Sec23_trunk"/>
    <property type="match status" value="1"/>
</dbReference>
<evidence type="ECO:0000259" key="7">
    <source>
        <dbReference type="Pfam" id="PF04811"/>
    </source>
</evidence>
<comment type="similarity">
    <text evidence="1">Belongs to the SEC23/SEC24 family. SEC24 subfamily.</text>
</comment>
<dbReference type="SUPFAM" id="SSF81811">
    <property type="entry name" value="Helical domain of Sec23/24"/>
    <property type="match status" value="1"/>
</dbReference>
<dbReference type="AlphaFoldDB" id="K5VQI7"/>
<feature type="domain" description="Sec23/Sec24 helical" evidence="8">
    <location>
        <begin position="564"/>
        <end position="664"/>
    </location>
</feature>
<proteinExistence type="inferred from homology"/>
<dbReference type="Gene3D" id="2.60.40.1670">
    <property type="entry name" value="beta-sandwich domain of Sec23/24"/>
    <property type="match status" value="1"/>
</dbReference>
<evidence type="ECO:0000259" key="5">
    <source>
        <dbReference type="Pfam" id="PF00626"/>
    </source>
</evidence>
<dbReference type="SUPFAM" id="SSF53300">
    <property type="entry name" value="vWA-like"/>
    <property type="match status" value="1"/>
</dbReference>
<dbReference type="GO" id="GO:0030127">
    <property type="term" value="C:COPII vesicle coat"/>
    <property type="evidence" value="ECO:0007669"/>
    <property type="project" value="InterPro"/>
</dbReference>
<dbReference type="Gene3D" id="3.40.20.10">
    <property type="entry name" value="Severin"/>
    <property type="match status" value="1"/>
</dbReference>
<evidence type="ECO:0000256" key="4">
    <source>
        <dbReference type="SAM" id="MobiDB-lite"/>
    </source>
</evidence>
<dbReference type="SUPFAM" id="SSF82919">
    <property type="entry name" value="Zn-finger domain of Sec23/24"/>
    <property type="match status" value="1"/>
</dbReference>
<dbReference type="SUPFAM" id="SSF82754">
    <property type="entry name" value="C-terminal, gelsolin-like domain of Sec23/24"/>
    <property type="match status" value="1"/>
</dbReference>
<dbReference type="InterPro" id="IPR012990">
    <property type="entry name" value="Beta-sandwich_Sec23_24"/>
</dbReference>
<dbReference type="Pfam" id="PF04815">
    <property type="entry name" value="Sec23_helical"/>
    <property type="match status" value="1"/>
</dbReference>
<dbReference type="InterPro" id="IPR036465">
    <property type="entry name" value="vWFA_dom_sf"/>
</dbReference>
<dbReference type="Pfam" id="PF00626">
    <property type="entry name" value="Gelsolin"/>
    <property type="match status" value="1"/>
</dbReference>
<dbReference type="Pfam" id="PF04810">
    <property type="entry name" value="zf-Sec23_Sec24"/>
    <property type="match status" value="1"/>
</dbReference>
<feature type="domain" description="Zinc finger Sec23/Sec24-type" evidence="6">
    <location>
        <begin position="123"/>
        <end position="161"/>
    </location>
</feature>
<dbReference type="InterPro" id="IPR006900">
    <property type="entry name" value="Sec23/24_helical_dom"/>
</dbReference>
<feature type="domain" description="Sec23/Sec24 trunk" evidence="7">
    <location>
        <begin position="219"/>
        <end position="463"/>
    </location>
</feature>
<accession>K5VQI7</accession>
<keyword evidence="11" id="KW-1185">Reference proteome</keyword>
<dbReference type="InterPro" id="IPR050550">
    <property type="entry name" value="SEC23_SEC24_subfamily"/>
</dbReference>